<dbReference type="OrthoDB" id="9805787at2"/>
<dbReference type="InterPro" id="IPR045213">
    <property type="entry name" value="Malic_NAD-bd_bact_type"/>
</dbReference>
<dbReference type="Proteomes" id="UP000070260">
    <property type="component" value="Chromosome"/>
</dbReference>
<dbReference type="PATRIC" id="fig|1502.177.peg.1571"/>
<feature type="domain" description="Malic enzyme NAD-binding" evidence="6">
    <location>
        <begin position="159"/>
        <end position="380"/>
    </location>
</feature>
<evidence type="ECO:0000256" key="3">
    <source>
        <dbReference type="PIRSR" id="PIRSR000106-1"/>
    </source>
</evidence>
<evidence type="ECO:0000259" key="7">
    <source>
        <dbReference type="SMART" id="SM01274"/>
    </source>
</evidence>
<dbReference type="GO" id="GO:0016616">
    <property type="term" value="F:oxidoreductase activity, acting on the CH-OH group of donors, NAD or NADP as acceptor"/>
    <property type="evidence" value="ECO:0007669"/>
    <property type="project" value="InterPro"/>
</dbReference>
<feature type="binding site" evidence="5">
    <location>
        <position position="158"/>
    </location>
    <ligand>
        <name>a divalent metal cation</name>
        <dbReference type="ChEBI" id="CHEBI:60240"/>
    </ligand>
</feature>
<dbReference type="RefSeq" id="WP_061427902.1">
    <property type="nucleotide sequence ID" value="NZ_CATNZO010000001.1"/>
</dbReference>
<dbReference type="EMBL" id="CP010994">
    <property type="protein sequence ID" value="AMN35634.1"/>
    <property type="molecule type" value="Genomic_DNA"/>
</dbReference>
<sequence>MTKDELLKQRELAHGLISINPNFDINNREQLSQIYTPGVSTICKEVEHHPNMVKTLTSVGNSIAVITDGTAVLGLGNIGTLAGYPIVEAKALVYKDLAGVNAIPLCVDQIGCNELIKTIKNISPSFSGIHLEDIKAPECFYIEDELKKALNIPVYHDDQHGTAIAVLGALYNGAKVVNKDFSKLKVLILGAGASGIATAKLLLKAGIEDIILVDKNGALVNGDETLNAPQKEMAKITNKEFKKGTLEEVIKGRDVFIGLSEGNLVTKEMVESMNNDPIIFALANPTPEIKPEIAREAGARVIATGGPSYPNQINNILVFPGLFKGLLEAKATDVTYDVMIAVSKKLASLVENPNVEKIIPGVFDGDIVKSVSETVVKNIEN</sequence>
<dbReference type="Pfam" id="PF00390">
    <property type="entry name" value="malic"/>
    <property type="match status" value="1"/>
</dbReference>
<feature type="binding site" evidence="4">
    <location>
        <position position="284"/>
    </location>
    <ligand>
        <name>(S)-malate</name>
        <dbReference type="ChEBI" id="CHEBI:15589"/>
    </ligand>
</feature>
<dbReference type="Gene3D" id="3.40.50.10380">
    <property type="entry name" value="Malic enzyme, N-terminal domain"/>
    <property type="match status" value="1"/>
</dbReference>
<evidence type="ECO:0000313" key="8">
    <source>
        <dbReference type="EMBL" id="AMN35634.1"/>
    </source>
</evidence>
<dbReference type="SUPFAM" id="SSF53223">
    <property type="entry name" value="Aminoacid dehydrogenase-like, N-terminal domain"/>
    <property type="match status" value="1"/>
</dbReference>
<reference evidence="8 9" key="1">
    <citation type="journal article" date="2016" name="PLoS ONE">
        <title>Plasmid Characterization and Chromosome Analysis of Two netF+ Clostridium perfringens Isolates Associated with Foal and Canine Necrotizing Enteritis.</title>
        <authorList>
            <person name="Mehdizadeh Gohari I."/>
            <person name="Kropinski A.M."/>
            <person name="Weese S.J."/>
            <person name="Parreira V.R."/>
            <person name="Whitehead A.E."/>
            <person name="Boerlin P."/>
            <person name="Prescott J.F."/>
        </authorList>
    </citation>
    <scope>NUCLEOTIDE SEQUENCE [LARGE SCALE GENOMIC DNA]</scope>
    <source>
        <strain evidence="8 9">JP838</strain>
    </source>
</reference>
<dbReference type="PIRSF" id="PIRSF000106">
    <property type="entry name" value="ME"/>
    <property type="match status" value="1"/>
</dbReference>
<keyword evidence="5" id="KW-0479">Metal-binding</keyword>
<dbReference type="GO" id="GO:0046872">
    <property type="term" value="F:metal ion binding"/>
    <property type="evidence" value="ECO:0007669"/>
    <property type="project" value="UniProtKB-KW"/>
</dbReference>
<feature type="binding site" evidence="5">
    <location>
        <position position="133"/>
    </location>
    <ligand>
        <name>a divalent metal cation</name>
        <dbReference type="ChEBI" id="CHEBI:60240"/>
    </ligand>
</feature>
<dbReference type="SMART" id="SM01274">
    <property type="entry name" value="malic"/>
    <property type="match status" value="1"/>
</dbReference>
<dbReference type="AlphaFoldDB" id="A0A127EI59"/>
<comment type="cofactor">
    <cofactor evidence="5">
        <name>Mg(2+)</name>
        <dbReference type="ChEBI" id="CHEBI:18420"/>
    </cofactor>
    <cofactor evidence="5">
        <name>Mn(2+)</name>
        <dbReference type="ChEBI" id="CHEBI:29035"/>
    </cofactor>
    <text evidence="5">Divalent metal cations. Prefers magnesium or manganese.</text>
</comment>
<feature type="binding site" evidence="5">
    <location>
        <position position="132"/>
    </location>
    <ligand>
        <name>a divalent metal cation</name>
        <dbReference type="ChEBI" id="CHEBI:60240"/>
    </ligand>
</feature>
<dbReference type="InterPro" id="IPR051674">
    <property type="entry name" value="Malate_Decarboxylase"/>
</dbReference>
<evidence type="ECO:0000256" key="2">
    <source>
        <dbReference type="ARBA" id="ARBA00023002"/>
    </source>
</evidence>
<comment type="similarity">
    <text evidence="1">Belongs to the malic enzymes family.</text>
</comment>
<name>A0A127EI59_CLOPF</name>
<dbReference type="InterPro" id="IPR012302">
    <property type="entry name" value="Malic_NAD-bd"/>
</dbReference>
<feature type="active site" description="Proton acceptor" evidence="3">
    <location>
        <position position="90"/>
    </location>
</feature>
<feature type="active site" description="Proton donor" evidence="3">
    <location>
        <position position="35"/>
    </location>
</feature>
<dbReference type="InterPro" id="IPR037062">
    <property type="entry name" value="Malic_N_dom_sf"/>
</dbReference>
<dbReference type="InterPro" id="IPR036291">
    <property type="entry name" value="NAD(P)-bd_dom_sf"/>
</dbReference>
<dbReference type="Gene3D" id="3.40.50.720">
    <property type="entry name" value="NAD(P)-binding Rossmann-like Domain"/>
    <property type="match status" value="1"/>
</dbReference>
<keyword evidence="2" id="KW-0560">Oxidoreductase</keyword>
<evidence type="ECO:0000259" key="6">
    <source>
        <dbReference type="SMART" id="SM00919"/>
    </source>
</evidence>
<proteinExistence type="inferred from homology"/>
<dbReference type="InterPro" id="IPR012301">
    <property type="entry name" value="Malic_N_dom"/>
</dbReference>
<dbReference type="GO" id="GO:0004470">
    <property type="term" value="F:malic enzyme activity"/>
    <property type="evidence" value="ECO:0007669"/>
    <property type="project" value="InterPro"/>
</dbReference>
<dbReference type="InterPro" id="IPR001891">
    <property type="entry name" value="Malic_OxRdtase"/>
</dbReference>
<evidence type="ECO:0000256" key="1">
    <source>
        <dbReference type="ARBA" id="ARBA00008785"/>
    </source>
</evidence>
<dbReference type="CDD" id="cd05311">
    <property type="entry name" value="NAD_bind_2_malic_enz"/>
    <property type="match status" value="1"/>
</dbReference>
<dbReference type="Pfam" id="PF03949">
    <property type="entry name" value="Malic_M"/>
    <property type="match status" value="1"/>
</dbReference>
<evidence type="ECO:0000256" key="4">
    <source>
        <dbReference type="PIRSR" id="PIRSR000106-2"/>
    </source>
</evidence>
<dbReference type="InterPro" id="IPR046346">
    <property type="entry name" value="Aminoacid_DH-like_N_sf"/>
</dbReference>
<protein>
    <submittedName>
        <fullName evidence="8">Malate dehydrogenase</fullName>
    </submittedName>
</protein>
<accession>A0A127EI59</accession>
<dbReference type="SUPFAM" id="SSF51735">
    <property type="entry name" value="NAD(P)-binding Rossmann-fold domains"/>
    <property type="match status" value="1"/>
</dbReference>
<organism evidence="8 9">
    <name type="scientific">Clostridium perfringens</name>
    <dbReference type="NCBI Taxonomy" id="1502"/>
    <lineage>
        <taxon>Bacteria</taxon>
        <taxon>Bacillati</taxon>
        <taxon>Bacillota</taxon>
        <taxon>Clostridia</taxon>
        <taxon>Eubacteriales</taxon>
        <taxon>Clostridiaceae</taxon>
        <taxon>Clostridium</taxon>
    </lineage>
</organism>
<evidence type="ECO:0000256" key="5">
    <source>
        <dbReference type="PIRSR" id="PIRSR000106-3"/>
    </source>
</evidence>
<dbReference type="GO" id="GO:0051287">
    <property type="term" value="F:NAD binding"/>
    <property type="evidence" value="ECO:0007669"/>
    <property type="project" value="InterPro"/>
</dbReference>
<feature type="domain" description="Malic enzyme N-terminal" evidence="7">
    <location>
        <begin position="14"/>
        <end position="147"/>
    </location>
</feature>
<dbReference type="SMART" id="SM00919">
    <property type="entry name" value="Malic_M"/>
    <property type="match status" value="1"/>
</dbReference>
<dbReference type="PANTHER" id="PTHR43237:SF4">
    <property type="entry name" value="NADP-DEPENDENT MALIC ENZYME"/>
    <property type="match status" value="1"/>
</dbReference>
<feature type="binding site" evidence="4">
    <location>
        <position position="314"/>
    </location>
    <ligand>
        <name>(S)-malate</name>
        <dbReference type="ChEBI" id="CHEBI:15589"/>
    </ligand>
</feature>
<dbReference type="PANTHER" id="PTHR43237">
    <property type="entry name" value="NADP-DEPENDENT MALIC ENZYME"/>
    <property type="match status" value="1"/>
</dbReference>
<evidence type="ECO:0000313" key="9">
    <source>
        <dbReference type="Proteomes" id="UP000070260"/>
    </source>
</evidence>
<gene>
    <name evidence="8" type="ORF">JFP838_07675</name>
</gene>